<dbReference type="Proteomes" id="UP000185746">
    <property type="component" value="Chromosome"/>
</dbReference>
<dbReference type="InterPro" id="IPR050638">
    <property type="entry name" value="AA-Vitamin_Transporters"/>
</dbReference>
<comment type="similarity">
    <text evidence="2">Belongs to the EamA transporter family.</text>
</comment>
<evidence type="ECO:0000256" key="6">
    <source>
        <dbReference type="ARBA" id="ARBA00023136"/>
    </source>
</evidence>
<feature type="transmembrane region" description="Helical" evidence="7">
    <location>
        <begin position="228"/>
        <end position="247"/>
    </location>
</feature>
<organism evidence="9 10">
    <name type="scientific">Sporosarcina ureilytica</name>
    <dbReference type="NCBI Taxonomy" id="298596"/>
    <lineage>
        <taxon>Bacteria</taxon>
        <taxon>Bacillati</taxon>
        <taxon>Bacillota</taxon>
        <taxon>Bacilli</taxon>
        <taxon>Bacillales</taxon>
        <taxon>Caryophanaceae</taxon>
        <taxon>Sporosarcina</taxon>
    </lineage>
</organism>
<dbReference type="PANTHER" id="PTHR32322">
    <property type="entry name" value="INNER MEMBRANE TRANSPORTER"/>
    <property type="match status" value="1"/>
</dbReference>
<dbReference type="Pfam" id="PF00892">
    <property type="entry name" value="EamA"/>
    <property type="match status" value="2"/>
</dbReference>
<dbReference type="AlphaFoldDB" id="A0A1D8JCL9"/>
<keyword evidence="3" id="KW-1003">Cell membrane</keyword>
<evidence type="ECO:0000256" key="2">
    <source>
        <dbReference type="ARBA" id="ARBA00007362"/>
    </source>
</evidence>
<feature type="transmembrane region" description="Helical" evidence="7">
    <location>
        <begin position="189"/>
        <end position="216"/>
    </location>
</feature>
<dbReference type="EMBL" id="CP017560">
    <property type="protein sequence ID" value="AOV06454.1"/>
    <property type="molecule type" value="Genomic_DNA"/>
</dbReference>
<reference evidence="9 10" key="1">
    <citation type="submission" date="2016-09" db="EMBL/GenBank/DDBJ databases">
        <title>Complete genome sequence of the Lysinibacillus sphaericus LMG 22257, a specie of Bacillus with ureolytic activity that can effectively biodeposit calcium carbonate.</title>
        <authorList>
            <person name="Yan W."/>
        </authorList>
    </citation>
    <scope>NUCLEOTIDE SEQUENCE [LARGE SCALE GENOMIC DNA]</scope>
    <source>
        <strain evidence="9 10">LMG 22257</strain>
    </source>
</reference>
<sequence>MKNNILLGAFLCFIASVSWGAMFPVANHAFNYIDPFYFTIFRYLSVTVILIVLLLWKEGKKAFRFDGKGLSLWFFGTMAFTVYNLLIFWGQDLLGEPGVMIASINEALMPMISIVIVWLISRNRPHGVTLFFVFTAFVGVTLVITKGDFGSFLTATSDIVPSLLIFIAVVGWVVYTMSGSKFSEAGWSALRFSTLSCLLGTLTATAVTVIVTFTGYVTLPTMETIKIVSPHIAFMAIFPGLIALLGWNIGVGILSPLNALLFINFVPITTLVVSYFQGSQLTIYDFIGTAFIIFALVSNNIFVRMSQRGTAPMLRKRLREVLSLLQKH</sequence>
<comment type="subcellular location">
    <subcellularLocation>
        <location evidence="1">Cell membrane</location>
        <topology evidence="1">Multi-pass membrane protein</topology>
    </subcellularLocation>
</comment>
<feature type="transmembrane region" description="Helical" evidence="7">
    <location>
        <begin position="36"/>
        <end position="57"/>
    </location>
</feature>
<accession>A0A1D8JCL9</accession>
<dbReference type="KEGG" id="surl:BI350_01745"/>
<feature type="domain" description="EamA" evidence="8">
    <location>
        <begin position="163"/>
        <end position="297"/>
    </location>
</feature>
<dbReference type="InterPro" id="IPR000620">
    <property type="entry name" value="EamA_dom"/>
</dbReference>
<proteinExistence type="inferred from homology"/>
<feature type="transmembrane region" description="Helical" evidence="7">
    <location>
        <begin position="101"/>
        <end position="120"/>
    </location>
</feature>
<evidence type="ECO:0000256" key="5">
    <source>
        <dbReference type="ARBA" id="ARBA00022989"/>
    </source>
</evidence>
<feature type="transmembrane region" description="Helical" evidence="7">
    <location>
        <begin position="127"/>
        <end position="147"/>
    </location>
</feature>
<protein>
    <submittedName>
        <fullName evidence="9">Transporter</fullName>
    </submittedName>
</protein>
<dbReference type="PANTHER" id="PTHR32322:SF18">
    <property type="entry name" value="S-ADENOSYLMETHIONINE_S-ADENOSYLHOMOCYSTEINE TRANSPORTER"/>
    <property type="match status" value="1"/>
</dbReference>
<dbReference type="RefSeq" id="WP_075526558.1">
    <property type="nucleotide sequence ID" value="NZ_CP017560.1"/>
</dbReference>
<keyword evidence="5 7" id="KW-1133">Transmembrane helix</keyword>
<evidence type="ECO:0000256" key="1">
    <source>
        <dbReference type="ARBA" id="ARBA00004651"/>
    </source>
</evidence>
<feature type="domain" description="EamA" evidence="8">
    <location>
        <begin position="7"/>
        <end position="144"/>
    </location>
</feature>
<evidence type="ECO:0000313" key="9">
    <source>
        <dbReference type="EMBL" id="AOV06454.1"/>
    </source>
</evidence>
<keyword evidence="10" id="KW-1185">Reference proteome</keyword>
<evidence type="ECO:0000259" key="8">
    <source>
        <dbReference type="Pfam" id="PF00892"/>
    </source>
</evidence>
<keyword evidence="4 7" id="KW-0812">Transmembrane</keyword>
<feature type="transmembrane region" description="Helical" evidence="7">
    <location>
        <begin position="283"/>
        <end position="303"/>
    </location>
</feature>
<evidence type="ECO:0000313" key="10">
    <source>
        <dbReference type="Proteomes" id="UP000185746"/>
    </source>
</evidence>
<feature type="transmembrane region" description="Helical" evidence="7">
    <location>
        <begin position="159"/>
        <end position="177"/>
    </location>
</feature>
<feature type="transmembrane region" description="Helical" evidence="7">
    <location>
        <begin position="69"/>
        <end position="89"/>
    </location>
</feature>
<evidence type="ECO:0000256" key="3">
    <source>
        <dbReference type="ARBA" id="ARBA00022475"/>
    </source>
</evidence>
<name>A0A1D8JCL9_9BACL</name>
<keyword evidence="6 7" id="KW-0472">Membrane</keyword>
<feature type="transmembrane region" description="Helical" evidence="7">
    <location>
        <begin position="259"/>
        <end position="277"/>
    </location>
</feature>
<evidence type="ECO:0000256" key="4">
    <source>
        <dbReference type="ARBA" id="ARBA00022692"/>
    </source>
</evidence>
<evidence type="ECO:0000256" key="7">
    <source>
        <dbReference type="SAM" id="Phobius"/>
    </source>
</evidence>
<gene>
    <name evidence="9" type="ORF">BI350_01745</name>
</gene>
<dbReference type="GO" id="GO:0005886">
    <property type="term" value="C:plasma membrane"/>
    <property type="evidence" value="ECO:0007669"/>
    <property type="project" value="UniProtKB-SubCell"/>
</dbReference>